<name>A0A9Y1IJV9_9BETA</name>
<dbReference type="Gene3D" id="3.40.50.300">
    <property type="entry name" value="P-loop containing nucleotide triphosphate hydrolases"/>
    <property type="match status" value="1"/>
</dbReference>
<accession>A0A9Y1IJV9</accession>
<dbReference type="Pfam" id="PF01057">
    <property type="entry name" value="Parvo_NS1"/>
    <property type="match status" value="1"/>
</dbReference>
<dbReference type="InterPro" id="IPR001257">
    <property type="entry name" value="Parvovirus_NS1_helicase"/>
</dbReference>
<reference evidence="2" key="1">
    <citation type="submission" date="2022-09" db="EMBL/GenBank/DDBJ databases">
        <authorList>
            <person name="Vucak M."/>
            <person name="Davison A.J."/>
        </authorList>
    </citation>
    <scope>NUCLEOTIDE SEQUENCE</scope>
    <source>
        <strain evidence="2">Mnat36</strain>
    </source>
</reference>
<dbReference type="EMBL" id="OP429138">
    <property type="protein sequence ID" value="WEG71207.1"/>
    <property type="molecule type" value="Genomic_DNA"/>
</dbReference>
<dbReference type="EMBL" id="OP429122">
    <property type="protein sequence ID" value="WEG68979.1"/>
    <property type="molecule type" value="Genomic_DNA"/>
</dbReference>
<organism evidence="2">
    <name type="scientific">Mastomys natalensis cytomegalovirus 1</name>
    <dbReference type="NCBI Taxonomy" id="2973541"/>
    <lineage>
        <taxon>Viruses</taxon>
        <taxon>Duplodnaviria</taxon>
        <taxon>Heunggongvirae</taxon>
        <taxon>Peploviricota</taxon>
        <taxon>Herviviricetes</taxon>
        <taxon>Herpesvirales</taxon>
        <taxon>Orthoherpesviridae</taxon>
        <taxon>Betaherpesvirinae</taxon>
        <taxon>Muromegalovirus</taxon>
    </lineage>
</organism>
<dbReference type="GO" id="GO:0019079">
    <property type="term" value="P:viral genome replication"/>
    <property type="evidence" value="ECO:0007669"/>
    <property type="project" value="InterPro"/>
</dbReference>
<evidence type="ECO:0000259" key="1">
    <source>
        <dbReference type="Pfam" id="PF01057"/>
    </source>
</evidence>
<protein>
    <submittedName>
        <fullName evidence="2">Protein U94/rep</fullName>
    </submittedName>
</protein>
<reference evidence="2" key="2">
    <citation type="submission" date="2023-06" db="EMBL/GenBank/DDBJ databases">
        <title>Isolation and genome sequencing of cytomegaloviruses from Natal multimammate mice (Mastomys natalensis).</title>
        <authorList>
            <person name="Jarvis M.A."/>
            <person name="Davison A.J."/>
        </authorList>
    </citation>
    <scope>NUCLEOTIDE SEQUENCE</scope>
    <source>
        <strain evidence="2">Mnat36</strain>
    </source>
</reference>
<dbReference type="SUPFAM" id="SSF52540">
    <property type="entry name" value="P-loop containing nucleoside triphosphate hydrolases"/>
    <property type="match status" value="1"/>
</dbReference>
<dbReference type="Gene3D" id="1.10.10.950">
    <property type="match status" value="1"/>
</dbReference>
<feature type="domain" description="Parvovirus non-structural protein 1 helicase" evidence="1">
    <location>
        <begin position="46"/>
        <end position="294"/>
    </location>
</feature>
<proteinExistence type="predicted"/>
<evidence type="ECO:0000313" key="2">
    <source>
        <dbReference type="EMBL" id="WEG68979.1"/>
    </source>
</evidence>
<sequence length="329" mass="37564">MWVPQMSEEAREPAMGALSTRHRLATKRKSTNEMDTVATKRLRTSEDTVKFVKWLVNEYITDEHIWMKKNLTSYIIHNIGTEERLRSKRALTIARKYISATSCPIKFFNFLNAECVFRIIDSNPVYQILRCHGLVPRTFGTLLWNFLSGEKNALWLIGGADSGILEISNALAQCIPMTEILSGRVSNEDLAECENKIMLWWKDFQPISLRSDAVRSIITGTVTKLKIKSSVKTIKQTSVLICTQKNIFSEATENPEKEHIKAKTWKLNLARPIPRRLNSVCALDMKEFMMWLATIGIDDDCSQLLCETFDVTAMLTGRSYVPASNNEFQ</sequence>
<gene>
    <name evidence="2" type="primary">m127.1</name>
</gene>
<dbReference type="InterPro" id="IPR027417">
    <property type="entry name" value="P-loop_NTPase"/>
</dbReference>